<evidence type="ECO:0000256" key="1">
    <source>
        <dbReference type="SAM" id="Phobius"/>
    </source>
</evidence>
<feature type="transmembrane region" description="Helical" evidence="1">
    <location>
        <begin position="129"/>
        <end position="154"/>
    </location>
</feature>
<protein>
    <submittedName>
        <fullName evidence="2">NADH dehydrogenase subunit 6</fullName>
    </submittedName>
</protein>
<accession>A0A343CZQ8</accession>
<proteinExistence type="predicted"/>
<dbReference type="AlphaFoldDB" id="A0A343CZQ8"/>
<name>A0A343CZQ8_9CRUS</name>
<dbReference type="EMBL" id="KY197961">
    <property type="protein sequence ID" value="ARQ82008.1"/>
    <property type="molecule type" value="Genomic_DNA"/>
</dbReference>
<feature type="transmembrane region" description="Helical" evidence="1">
    <location>
        <begin position="48"/>
        <end position="68"/>
    </location>
</feature>
<evidence type="ECO:0000313" key="2">
    <source>
        <dbReference type="EMBL" id="ARQ82008.1"/>
    </source>
</evidence>
<organism evidence="2">
    <name type="scientific">Gammarus fossarum</name>
    <dbReference type="NCBI Taxonomy" id="52638"/>
    <lineage>
        <taxon>Eukaryota</taxon>
        <taxon>Metazoa</taxon>
        <taxon>Ecdysozoa</taxon>
        <taxon>Arthropoda</taxon>
        <taxon>Crustacea</taxon>
        <taxon>Multicrustacea</taxon>
        <taxon>Malacostraca</taxon>
        <taxon>Eumalacostraca</taxon>
        <taxon>Peracarida</taxon>
        <taxon>Amphipoda</taxon>
        <taxon>Senticaudata</taxon>
        <taxon>Gammarida</taxon>
        <taxon>Gammaridira</taxon>
        <taxon>Gammaroidea</taxon>
        <taxon>Gammaridae</taxon>
        <taxon>Gammarus</taxon>
    </lineage>
</organism>
<dbReference type="CTD" id="4541"/>
<dbReference type="RefSeq" id="YP_009379689.1">
    <property type="nucleotide sequence ID" value="NC_034937.1"/>
</dbReference>
<keyword evidence="1" id="KW-0472">Membrane</keyword>
<keyword evidence="1" id="KW-1133">Transmembrane helix</keyword>
<geneLocation type="mitochondrion" evidence="2"/>
<gene>
    <name evidence="2" type="primary">ND6</name>
</gene>
<dbReference type="GeneID" id="32958208"/>
<feature type="transmembrane region" description="Helical" evidence="1">
    <location>
        <begin position="12"/>
        <end position="36"/>
    </location>
</feature>
<keyword evidence="2" id="KW-0496">Mitochondrion</keyword>
<sequence>MTFITSLLSMHLSTLFMTLNTPLIMAAVITIQALLVSFSTYNIALTSWFSFILFLVFISAMMIIFVYVSSLASNEFFNSYVLTTGHHAMIMTMLFMLLLASPATVYANMFSVFSLTDMNLGPTSTYKMFTSYTLNISIILINYLLISLIAVAKISSCLKGPLRM</sequence>
<reference evidence="2" key="1">
    <citation type="journal article" date="2017" name="Mitochondrial DNA Part B Resour">
        <title>The complete mitochondrial genome of a cryptic amphipod species from the Gammarus fossarum complex.</title>
        <authorList>
            <person name="Macher J.N."/>
            <person name="Leese F."/>
            <person name="Weigand A.M."/>
            <person name="Rozenberg A."/>
        </authorList>
    </citation>
    <scope>NUCLEOTIDE SEQUENCE</scope>
</reference>
<keyword evidence="1" id="KW-0812">Transmembrane</keyword>
<feature type="transmembrane region" description="Helical" evidence="1">
    <location>
        <begin position="88"/>
        <end position="109"/>
    </location>
</feature>